<feature type="transmembrane region" description="Helical" evidence="2">
    <location>
        <begin position="382"/>
        <end position="406"/>
    </location>
</feature>
<feature type="transmembrane region" description="Helical" evidence="2">
    <location>
        <begin position="167"/>
        <end position="187"/>
    </location>
</feature>
<feature type="transmembrane region" description="Helical" evidence="2">
    <location>
        <begin position="21"/>
        <end position="42"/>
    </location>
</feature>
<feature type="transmembrane region" description="Helical" evidence="2">
    <location>
        <begin position="541"/>
        <end position="565"/>
    </location>
</feature>
<dbReference type="PANTHER" id="PTHR11388:SF131">
    <property type="entry name" value="SOLUTE CARRIER ORGANIC ANION TRANSPORTER FAMILY MEMBER"/>
    <property type="match status" value="1"/>
</dbReference>
<dbReference type="SUPFAM" id="SSF103473">
    <property type="entry name" value="MFS general substrate transporter"/>
    <property type="match status" value="1"/>
</dbReference>
<dbReference type="GO" id="GO:0006811">
    <property type="term" value="P:monoatomic ion transport"/>
    <property type="evidence" value="ECO:0007669"/>
    <property type="project" value="UniProtKB-KW"/>
</dbReference>
<keyword evidence="2" id="KW-1133">Transmembrane helix</keyword>
<sequence>MNSSCGLGKWRPTWLQRLNTTRGFMLVYGLLGTIQAMSYIYFVATLTTIEKRFKIPSRTTGLVMSGNEISQIMLSLFLSYFGGQRNRPVWIAWGVAFSALSCFILALPHFLYGPGSTALSLTKEYVGSTVSDSTKFRQKDEALCSANNITDCSHSDTGGEFSNVPPLLIFFSQFVLGIGTTLYYSLGQTYIDDNAKKTKTPLLLGMTLSLRTIGPAFGFMLGFACLSFYISPTLTPIIDNKDPRWLGAWWLGWLLLGSIMLLFSLFIAMFPKKLPPSKTKVDVEVNSNVKENGSNKDKDAISKTISENSVHRNTASLEKFQLVEDNERIPSLKEFPAALKRLLKNKLLISNILSSVFYILGGSAYITYLAKYMEVQFHQTAAGASFVIGPAAIIAMTTGFLLSGVLISKFKFKPKYLLPWNVVVGFVFVFGEISFIYLSCEDSALMGYDKANNHFDLINDCNRGCHCNIAKYNPVCWEEEQLNFYTACHAGCYQSELKDKLVVYSNCTCLPDISNSGIDNLVKQNVILKTGNCQSDCYRTFITFMLITMFMHFLGSSGRIGNVLVNYRAVDAIDKSFAQGLSLLMISLFAFIPGPILYGAIIDSTCISWDDTCGQRGNCWLYNKEDFRLYINVISASLTFIGTLFDVLVCYYGRNLDLYGEDEIKETKEAVVDSKPSIDKY</sequence>
<dbReference type="EMBL" id="GEDC01016936">
    <property type="protein sequence ID" value="JAS20362.1"/>
    <property type="molecule type" value="Transcribed_RNA"/>
</dbReference>
<proteinExistence type="inferred from homology"/>
<evidence type="ECO:0000313" key="3">
    <source>
        <dbReference type="EMBL" id="JAS07681.1"/>
    </source>
</evidence>
<feature type="transmembrane region" description="Helical" evidence="2">
    <location>
        <begin position="62"/>
        <end position="82"/>
    </location>
</feature>
<feature type="transmembrane region" description="Helical" evidence="2">
    <location>
        <begin position="208"/>
        <end position="230"/>
    </location>
</feature>
<keyword evidence="1" id="KW-1015">Disulfide bond</keyword>
<feature type="transmembrane region" description="Helical" evidence="2">
    <location>
        <begin position="250"/>
        <end position="270"/>
    </location>
</feature>
<keyword evidence="2" id="KW-0472">Membrane</keyword>
<keyword evidence="2" id="KW-0406">Ion transport</keyword>
<feature type="transmembrane region" description="Helical" evidence="2">
    <location>
        <begin position="418"/>
        <end position="438"/>
    </location>
</feature>
<organism evidence="3">
    <name type="scientific">Clastoptera arizonana</name>
    <name type="common">Arizona spittle bug</name>
    <dbReference type="NCBI Taxonomy" id="38151"/>
    <lineage>
        <taxon>Eukaryota</taxon>
        <taxon>Metazoa</taxon>
        <taxon>Ecdysozoa</taxon>
        <taxon>Arthropoda</taxon>
        <taxon>Hexapoda</taxon>
        <taxon>Insecta</taxon>
        <taxon>Pterygota</taxon>
        <taxon>Neoptera</taxon>
        <taxon>Paraneoptera</taxon>
        <taxon>Hemiptera</taxon>
        <taxon>Auchenorrhyncha</taxon>
        <taxon>Cercopoidea</taxon>
        <taxon>Clastopteridae</taxon>
        <taxon>Clastoptera</taxon>
    </lineage>
</organism>
<dbReference type="GO" id="GO:0005886">
    <property type="term" value="C:plasma membrane"/>
    <property type="evidence" value="ECO:0007669"/>
    <property type="project" value="UniProtKB-SubCell"/>
</dbReference>
<feature type="transmembrane region" description="Helical" evidence="2">
    <location>
        <begin position="89"/>
        <end position="111"/>
    </location>
</feature>
<dbReference type="InterPro" id="IPR004156">
    <property type="entry name" value="OATP"/>
</dbReference>
<evidence type="ECO:0000313" key="5">
    <source>
        <dbReference type="EMBL" id="JAS27479.1"/>
    </source>
</evidence>
<dbReference type="CDD" id="cd17336">
    <property type="entry name" value="MFS_SLCO_OATP"/>
    <property type="match status" value="1"/>
</dbReference>
<dbReference type="Pfam" id="PF03137">
    <property type="entry name" value="OATP"/>
    <property type="match status" value="1"/>
</dbReference>
<evidence type="ECO:0000256" key="2">
    <source>
        <dbReference type="RuleBase" id="RU362056"/>
    </source>
</evidence>
<comment type="similarity">
    <text evidence="2">Belongs to the organo anion transporter (TC 2.A.60) family.</text>
</comment>
<evidence type="ECO:0000256" key="1">
    <source>
        <dbReference type="ARBA" id="ARBA00023157"/>
    </source>
</evidence>
<keyword evidence="2" id="KW-0812">Transmembrane</keyword>
<gene>
    <name evidence="5" type="ORF">g.14697</name>
    <name evidence="3" type="ORF">g.14698</name>
    <name evidence="4" type="ORF">g.14699</name>
</gene>
<reference evidence="3" key="1">
    <citation type="submission" date="2015-12" db="EMBL/GenBank/DDBJ databases">
        <title>De novo transcriptome assembly of four potential Pierce s Disease insect vectors from Arizona vineyards.</title>
        <authorList>
            <person name="Tassone E.E."/>
        </authorList>
    </citation>
    <scope>NUCLEOTIDE SEQUENCE</scope>
</reference>
<dbReference type="PANTHER" id="PTHR11388">
    <property type="entry name" value="ORGANIC ANION TRANSPORTER"/>
    <property type="match status" value="1"/>
</dbReference>
<dbReference type="EMBL" id="GEDC01009819">
    <property type="protein sequence ID" value="JAS27479.1"/>
    <property type="molecule type" value="Transcribed_RNA"/>
</dbReference>
<keyword evidence="2" id="KW-0813">Transport</keyword>
<name>A0A1B6C2D4_9HEMI</name>
<dbReference type="NCBIfam" id="TIGR00805">
    <property type="entry name" value="oat"/>
    <property type="match status" value="1"/>
</dbReference>
<dbReference type="Gene3D" id="1.20.1250.20">
    <property type="entry name" value="MFS general substrate transporter like domains"/>
    <property type="match status" value="1"/>
</dbReference>
<feature type="transmembrane region" description="Helical" evidence="2">
    <location>
        <begin position="577"/>
        <end position="601"/>
    </location>
</feature>
<feature type="transmembrane region" description="Helical" evidence="2">
    <location>
        <begin position="348"/>
        <end position="370"/>
    </location>
</feature>
<accession>A0A1B6C2D4</accession>
<dbReference type="GO" id="GO:0043252">
    <property type="term" value="P:sodium-independent organic anion transport"/>
    <property type="evidence" value="ECO:0007669"/>
    <property type="project" value="TreeGrafter"/>
</dbReference>
<dbReference type="EMBL" id="GEDC01029617">
    <property type="protein sequence ID" value="JAS07681.1"/>
    <property type="molecule type" value="Transcribed_RNA"/>
</dbReference>
<dbReference type="AlphaFoldDB" id="A0A1B6C2D4"/>
<protein>
    <recommendedName>
        <fullName evidence="2">Solute carrier organic anion transporter family member</fullName>
    </recommendedName>
</protein>
<dbReference type="InterPro" id="IPR036259">
    <property type="entry name" value="MFS_trans_sf"/>
</dbReference>
<dbReference type="GO" id="GO:0015347">
    <property type="term" value="F:sodium-independent organic anion transmembrane transporter activity"/>
    <property type="evidence" value="ECO:0007669"/>
    <property type="project" value="TreeGrafter"/>
</dbReference>
<feature type="transmembrane region" description="Helical" evidence="2">
    <location>
        <begin position="629"/>
        <end position="652"/>
    </location>
</feature>
<comment type="subcellular location">
    <subcellularLocation>
        <location evidence="2">Cell membrane</location>
        <topology evidence="2">Multi-pass membrane protein</topology>
    </subcellularLocation>
</comment>
<evidence type="ECO:0000313" key="4">
    <source>
        <dbReference type="EMBL" id="JAS20362.1"/>
    </source>
</evidence>